<dbReference type="InterPro" id="IPR001436">
    <property type="entry name" value="Alpha-crystallin/sHSP_animal"/>
</dbReference>
<dbReference type="CDD" id="cd06526">
    <property type="entry name" value="metazoan_ACD"/>
    <property type="match status" value="1"/>
</dbReference>
<evidence type="ECO:0000256" key="1">
    <source>
        <dbReference type="ARBA" id="ARBA00023016"/>
    </source>
</evidence>
<accession>A0A7G8KP65</accession>
<reference evidence="6" key="1">
    <citation type="submission" date="2019-11" db="EMBL/GenBank/DDBJ databases">
        <authorList>
            <person name="Jia D."/>
            <person name="Liu Y."/>
            <person name="Ma R."/>
        </authorList>
    </citation>
    <scope>NUCLEOTIDE SEQUENCE</scope>
</reference>
<feature type="region of interest" description="Disordered" evidence="4">
    <location>
        <begin position="137"/>
        <end position="165"/>
    </location>
</feature>
<protein>
    <submittedName>
        <fullName evidence="6">SHSP18.9</fullName>
    </submittedName>
</protein>
<name>A0A7G8KP65_9CUCU</name>
<dbReference type="GO" id="GO:0051082">
    <property type="term" value="F:unfolded protein binding"/>
    <property type="evidence" value="ECO:0007669"/>
    <property type="project" value="TreeGrafter"/>
</dbReference>
<dbReference type="GO" id="GO:0009408">
    <property type="term" value="P:response to heat"/>
    <property type="evidence" value="ECO:0007669"/>
    <property type="project" value="TreeGrafter"/>
</dbReference>
<dbReference type="InterPro" id="IPR002068">
    <property type="entry name" value="A-crystallin/Hsp20_dom"/>
</dbReference>
<evidence type="ECO:0000259" key="5">
    <source>
        <dbReference type="PROSITE" id="PS01031"/>
    </source>
</evidence>
<evidence type="ECO:0000256" key="4">
    <source>
        <dbReference type="SAM" id="MobiDB-lite"/>
    </source>
</evidence>
<dbReference type="PROSITE" id="PS01031">
    <property type="entry name" value="SHSP"/>
    <property type="match status" value="1"/>
</dbReference>
<dbReference type="AlphaFoldDB" id="A0A7G8KP65"/>
<sequence>MSLLPLLFDDRYWGVPNQRRIVPHQNYWSDILEPLSLVNSLIQSPEYTELQSRGSTSIDKDKFQANFDVQHFKPNEIVVKVGEDNSVTIEAKHEEKQDEHGHIFRHFVRRYVLPKNCDVSRLESKLSSDGVLSITAPTIDDKNGEERTIPISHTGMPAMKEQKPK</sequence>
<dbReference type="InterPro" id="IPR008978">
    <property type="entry name" value="HSP20-like_chaperone"/>
</dbReference>
<dbReference type="PRINTS" id="PR00299">
    <property type="entry name" value="ACRYSTALLIN"/>
</dbReference>
<organism evidence="6">
    <name type="scientific">Agasicles hygrophila</name>
    <dbReference type="NCBI Taxonomy" id="715812"/>
    <lineage>
        <taxon>Eukaryota</taxon>
        <taxon>Metazoa</taxon>
        <taxon>Ecdysozoa</taxon>
        <taxon>Arthropoda</taxon>
        <taxon>Hexapoda</taxon>
        <taxon>Insecta</taxon>
        <taxon>Pterygota</taxon>
        <taxon>Neoptera</taxon>
        <taxon>Endopterygota</taxon>
        <taxon>Coleoptera</taxon>
        <taxon>Polyphaga</taxon>
        <taxon>Cucujiformia</taxon>
        <taxon>Chrysomeloidea</taxon>
        <taxon>Chrysomelidae</taxon>
        <taxon>Galerucinae</taxon>
        <taxon>Alticini</taxon>
        <taxon>Agasicles</taxon>
    </lineage>
</organism>
<dbReference type="Pfam" id="PF00011">
    <property type="entry name" value="HSP20"/>
    <property type="match status" value="1"/>
</dbReference>
<dbReference type="SUPFAM" id="SSF49764">
    <property type="entry name" value="HSP20-like chaperones"/>
    <property type="match status" value="1"/>
</dbReference>
<comment type="similarity">
    <text evidence="2 3">Belongs to the small heat shock protein (HSP20) family.</text>
</comment>
<evidence type="ECO:0000313" key="6">
    <source>
        <dbReference type="EMBL" id="QNJ44848.1"/>
    </source>
</evidence>
<dbReference type="GO" id="GO:0042026">
    <property type="term" value="P:protein refolding"/>
    <property type="evidence" value="ECO:0007669"/>
    <property type="project" value="TreeGrafter"/>
</dbReference>
<evidence type="ECO:0000256" key="3">
    <source>
        <dbReference type="RuleBase" id="RU003616"/>
    </source>
</evidence>
<evidence type="ECO:0000256" key="2">
    <source>
        <dbReference type="PROSITE-ProRule" id="PRU00285"/>
    </source>
</evidence>
<dbReference type="GO" id="GO:0005737">
    <property type="term" value="C:cytoplasm"/>
    <property type="evidence" value="ECO:0007669"/>
    <property type="project" value="TreeGrafter"/>
</dbReference>
<dbReference type="PANTHER" id="PTHR45640:SF13">
    <property type="entry name" value="HEAT SHOCK PROTEIN 22-RELATED"/>
    <property type="match status" value="1"/>
</dbReference>
<dbReference type="Gene3D" id="2.60.40.790">
    <property type="match status" value="1"/>
</dbReference>
<dbReference type="EMBL" id="MN685587">
    <property type="protein sequence ID" value="QNJ44848.1"/>
    <property type="molecule type" value="mRNA"/>
</dbReference>
<dbReference type="PANTHER" id="PTHR45640">
    <property type="entry name" value="HEAT SHOCK PROTEIN HSP-12.2-RELATED"/>
    <property type="match status" value="1"/>
</dbReference>
<proteinExistence type="evidence at transcript level"/>
<feature type="compositionally biased region" description="Basic and acidic residues" evidence="4">
    <location>
        <begin position="139"/>
        <end position="148"/>
    </location>
</feature>
<keyword evidence="1" id="KW-0346">Stress response</keyword>
<dbReference type="GO" id="GO:0005634">
    <property type="term" value="C:nucleus"/>
    <property type="evidence" value="ECO:0007669"/>
    <property type="project" value="TreeGrafter"/>
</dbReference>
<feature type="domain" description="SHSP" evidence="5">
    <location>
        <begin position="45"/>
        <end position="154"/>
    </location>
</feature>